<dbReference type="VEuPathDB" id="GiardiaDB:GMRT_14344"/>
<gene>
    <name evidence="1" type="ORF">GMRT_14344</name>
</gene>
<dbReference type="InterPro" id="IPR002110">
    <property type="entry name" value="Ankyrin_rpt"/>
</dbReference>
<comment type="caution">
    <text evidence="1">The sequence shown here is derived from an EMBL/GenBank/DDBJ whole genome shotgun (WGS) entry which is preliminary data.</text>
</comment>
<evidence type="ECO:0000313" key="2">
    <source>
        <dbReference type="Proteomes" id="UP000315496"/>
    </source>
</evidence>
<accession>A0A4Z1SQQ7</accession>
<dbReference type="PANTHER" id="PTHR24120">
    <property type="entry name" value="GH07239P"/>
    <property type="match status" value="1"/>
</dbReference>
<evidence type="ECO:0000313" key="1">
    <source>
        <dbReference type="EMBL" id="TNJ28192.1"/>
    </source>
</evidence>
<dbReference type="PANTHER" id="PTHR24120:SF4">
    <property type="entry name" value="GH07239P"/>
    <property type="match status" value="1"/>
</dbReference>
<keyword evidence="2" id="KW-1185">Reference proteome</keyword>
<dbReference type="OrthoDB" id="7464126at2759"/>
<dbReference type="Proteomes" id="UP000315496">
    <property type="component" value="Chromosome 2"/>
</dbReference>
<protein>
    <submittedName>
        <fullName evidence="1">Ankyrin repeat protein 1</fullName>
    </submittedName>
</protein>
<dbReference type="SMART" id="SM00248">
    <property type="entry name" value="ANK"/>
    <property type="match status" value="5"/>
</dbReference>
<dbReference type="InterPro" id="IPR036770">
    <property type="entry name" value="Ankyrin_rpt-contain_sf"/>
</dbReference>
<proteinExistence type="predicted"/>
<dbReference type="Pfam" id="PF12796">
    <property type="entry name" value="Ank_2"/>
    <property type="match status" value="3"/>
</dbReference>
<organism evidence="1 2">
    <name type="scientific">Giardia muris</name>
    <dbReference type="NCBI Taxonomy" id="5742"/>
    <lineage>
        <taxon>Eukaryota</taxon>
        <taxon>Metamonada</taxon>
        <taxon>Diplomonadida</taxon>
        <taxon>Hexamitidae</taxon>
        <taxon>Giardiinae</taxon>
        <taxon>Giardia</taxon>
    </lineage>
</organism>
<dbReference type="EMBL" id="VDLU01000002">
    <property type="protein sequence ID" value="TNJ28192.1"/>
    <property type="molecule type" value="Genomic_DNA"/>
</dbReference>
<sequence length="282" mass="31029">MSLTPLMLAARDGKIIDLVENLRFAGQKTAKGWTALMLAAQRSHADCVRKLLNLEGRLQDEAGWTALMHAMEHDSLECAELLLFEAGLRTTRDQATLPAGSTALMLATMHGYMSIVQLLLPFEIGMQNASGQKAVWFASEYGYSDIALVLATEREKNQVATLLPLTRDPTDLMRAAIMGDMKGIKKYIHEAGQQDEDGVTALMRASERGYLEIAKHLVNKEAGMQDRHGTTARMLAARSGYGKIVHLLESYESGKKDERGNTACDYALSTDQLSIAQKLIVE</sequence>
<dbReference type="SUPFAM" id="SSF48403">
    <property type="entry name" value="Ankyrin repeat"/>
    <property type="match status" value="1"/>
</dbReference>
<name>A0A4Z1SQQ7_GIAMU</name>
<reference evidence="1 2" key="1">
    <citation type="submission" date="2019-05" db="EMBL/GenBank/DDBJ databases">
        <title>The compact genome of Giardia muris reveals important steps in the evolution of intestinal protozoan parasites.</title>
        <authorList>
            <person name="Xu F."/>
            <person name="Jimenez-Gonzalez A."/>
            <person name="Einarsson E."/>
            <person name="Astvaldsson A."/>
            <person name="Peirasmaki D."/>
            <person name="Eckmann L."/>
            <person name="Andersson J.O."/>
            <person name="Svard S.G."/>
            <person name="Jerlstrom-Hultqvist J."/>
        </authorList>
    </citation>
    <scope>NUCLEOTIDE SEQUENCE [LARGE SCALE GENOMIC DNA]</scope>
    <source>
        <strain evidence="1 2">Roberts-Thomson</strain>
    </source>
</reference>
<dbReference type="Gene3D" id="1.25.40.20">
    <property type="entry name" value="Ankyrin repeat-containing domain"/>
    <property type="match status" value="3"/>
</dbReference>
<dbReference type="AlphaFoldDB" id="A0A4Z1SQQ7"/>